<gene>
    <name evidence="2" type="ORF">SAMN02745121_02078</name>
</gene>
<dbReference type="RefSeq" id="WP_096330861.1">
    <property type="nucleotide sequence ID" value="NZ_FOMX01000005.1"/>
</dbReference>
<keyword evidence="3" id="KW-1185">Reference proteome</keyword>
<protein>
    <submittedName>
        <fullName evidence="2">Uncharacterized protein</fullName>
    </submittedName>
</protein>
<feature type="chain" id="PRO_5011664065" evidence="1">
    <location>
        <begin position="21"/>
        <end position="268"/>
    </location>
</feature>
<keyword evidence="1" id="KW-0732">Signal</keyword>
<accession>A0A1I1VYK4</accession>
<dbReference type="AlphaFoldDB" id="A0A1I1VYK4"/>
<evidence type="ECO:0000256" key="1">
    <source>
        <dbReference type="SAM" id="SignalP"/>
    </source>
</evidence>
<evidence type="ECO:0000313" key="2">
    <source>
        <dbReference type="EMBL" id="SFD87935.1"/>
    </source>
</evidence>
<name>A0A1I1VYK4_9BACT</name>
<dbReference type="EMBL" id="FOMX01000005">
    <property type="protein sequence ID" value="SFD87935.1"/>
    <property type="molecule type" value="Genomic_DNA"/>
</dbReference>
<reference evidence="3" key="1">
    <citation type="submission" date="2016-10" db="EMBL/GenBank/DDBJ databases">
        <authorList>
            <person name="Varghese N."/>
            <person name="Submissions S."/>
        </authorList>
    </citation>
    <scope>NUCLEOTIDE SEQUENCE [LARGE SCALE GENOMIC DNA]</scope>
    <source>
        <strain evidence="3">ATCC 25963</strain>
    </source>
</reference>
<evidence type="ECO:0000313" key="3">
    <source>
        <dbReference type="Proteomes" id="UP000199400"/>
    </source>
</evidence>
<dbReference type="OrthoDB" id="10005955at2"/>
<feature type="signal peptide" evidence="1">
    <location>
        <begin position="1"/>
        <end position="20"/>
    </location>
</feature>
<organism evidence="2 3">
    <name type="scientific">Nannocystis exedens</name>
    <dbReference type="NCBI Taxonomy" id="54"/>
    <lineage>
        <taxon>Bacteria</taxon>
        <taxon>Pseudomonadati</taxon>
        <taxon>Myxococcota</taxon>
        <taxon>Polyangia</taxon>
        <taxon>Nannocystales</taxon>
        <taxon>Nannocystaceae</taxon>
        <taxon>Nannocystis</taxon>
    </lineage>
</organism>
<sequence>MKNRTLSLLALMLFTPACDAPDSPAVDLQPIGEPTWQLVDFHRFSAPVGTSATQYAEARQTTAAVLPAPNHLPHPDLGIGPGAKHIDAYWAEMAEGIANAGFDEEDPFVPADVNGGNGLFTTFMAVPRFGHEAFGSSPDYKFGPIISHDVFPIHLSSDLWRDGTEVGLHVEFDIQALDAITPSFAVDGHSHFPLYLWYWWNNQGTPTPGEYAWHVTMTDATGAGWTVKVPAELLGAQALVQQGAAKALSAGAEAPAEPAEIQVGFAGG</sequence>
<proteinExistence type="predicted"/>
<dbReference type="Proteomes" id="UP000199400">
    <property type="component" value="Unassembled WGS sequence"/>
</dbReference>